<dbReference type="PROSITE" id="PS50994">
    <property type="entry name" value="INTEGRASE"/>
    <property type="match status" value="1"/>
</dbReference>
<comment type="caution">
    <text evidence="2">The sequence shown here is derived from an EMBL/GenBank/DDBJ whole genome shotgun (WGS) entry which is preliminary data.</text>
</comment>
<dbReference type="Proteomes" id="UP001454036">
    <property type="component" value="Unassembled WGS sequence"/>
</dbReference>
<reference evidence="2 3" key="1">
    <citation type="submission" date="2024-01" db="EMBL/GenBank/DDBJ databases">
        <title>The complete chloroplast genome sequence of Lithospermum erythrorhizon: insights into the phylogenetic relationship among Boraginaceae species and the maternal lineages of purple gromwells.</title>
        <authorList>
            <person name="Okada T."/>
            <person name="Watanabe K."/>
        </authorList>
    </citation>
    <scope>NUCLEOTIDE SEQUENCE [LARGE SCALE GENOMIC DNA]</scope>
</reference>
<gene>
    <name evidence="2" type="ORF">LIER_28143</name>
</gene>
<dbReference type="AlphaFoldDB" id="A0AAV3RI21"/>
<sequence>MWKGGHLKRDCFKIKGFPDWWIALRENKMKEKLNVVQEMNTPMDLVQDGHNSANMQFVLALIQKEMGKVLKSGRSEGGFSRNSNGYQMEANMVGFDHIAGGLHLQNTGLSFIQDHWSCKVKKGLYVLEPASFDKTLKGINSVDTDVHDVVNCTVNLDNKSVNLWYCRLGPIPIDVLRTFANAKGTDGVNKMDVCYVCPLAKHQRIMFNKVAGHSMILCELMHIDLWGPYREHTRQDTRYFLTVVEDNSSCTSMVLLANKKHVLSAVKNLFQLISKQFRKNVKKIIIDNGSEFISAYFQKYVNELGIVHSKSHSKSCVYIP</sequence>
<evidence type="ECO:0000313" key="3">
    <source>
        <dbReference type="Proteomes" id="UP001454036"/>
    </source>
</evidence>
<evidence type="ECO:0000313" key="2">
    <source>
        <dbReference type="EMBL" id="GAA0174838.1"/>
    </source>
</evidence>
<dbReference type="InterPro" id="IPR012337">
    <property type="entry name" value="RNaseH-like_sf"/>
</dbReference>
<evidence type="ECO:0000259" key="1">
    <source>
        <dbReference type="PROSITE" id="PS50994"/>
    </source>
</evidence>
<protein>
    <recommendedName>
        <fullName evidence="1">Integrase catalytic domain-containing protein</fullName>
    </recommendedName>
</protein>
<dbReference type="InterPro" id="IPR001584">
    <property type="entry name" value="Integrase_cat-core"/>
</dbReference>
<feature type="domain" description="Integrase catalytic" evidence="1">
    <location>
        <begin position="211"/>
        <end position="320"/>
    </location>
</feature>
<dbReference type="GO" id="GO:0015074">
    <property type="term" value="P:DNA integration"/>
    <property type="evidence" value="ECO:0007669"/>
    <property type="project" value="InterPro"/>
</dbReference>
<dbReference type="GO" id="GO:0003676">
    <property type="term" value="F:nucleic acid binding"/>
    <property type="evidence" value="ECO:0007669"/>
    <property type="project" value="InterPro"/>
</dbReference>
<dbReference type="PANTHER" id="PTHR42648">
    <property type="entry name" value="TRANSPOSASE, PUTATIVE-RELATED"/>
    <property type="match status" value="1"/>
</dbReference>
<accession>A0AAV3RI21</accession>
<dbReference type="SUPFAM" id="SSF53098">
    <property type="entry name" value="Ribonuclease H-like"/>
    <property type="match status" value="1"/>
</dbReference>
<dbReference type="Gene3D" id="3.30.420.10">
    <property type="entry name" value="Ribonuclease H-like superfamily/Ribonuclease H"/>
    <property type="match status" value="1"/>
</dbReference>
<dbReference type="InterPro" id="IPR039537">
    <property type="entry name" value="Retrotran_Ty1/copia-like"/>
</dbReference>
<dbReference type="Pfam" id="PF00665">
    <property type="entry name" value="rve"/>
    <property type="match status" value="1"/>
</dbReference>
<dbReference type="EMBL" id="BAABME010009259">
    <property type="protein sequence ID" value="GAA0174838.1"/>
    <property type="molecule type" value="Genomic_DNA"/>
</dbReference>
<proteinExistence type="predicted"/>
<dbReference type="PANTHER" id="PTHR42648:SF31">
    <property type="entry name" value="RNA-DIRECTED DNA POLYMERASE"/>
    <property type="match status" value="1"/>
</dbReference>
<organism evidence="2 3">
    <name type="scientific">Lithospermum erythrorhizon</name>
    <name type="common">Purple gromwell</name>
    <name type="synonym">Lithospermum officinale var. erythrorhizon</name>
    <dbReference type="NCBI Taxonomy" id="34254"/>
    <lineage>
        <taxon>Eukaryota</taxon>
        <taxon>Viridiplantae</taxon>
        <taxon>Streptophyta</taxon>
        <taxon>Embryophyta</taxon>
        <taxon>Tracheophyta</taxon>
        <taxon>Spermatophyta</taxon>
        <taxon>Magnoliopsida</taxon>
        <taxon>eudicotyledons</taxon>
        <taxon>Gunneridae</taxon>
        <taxon>Pentapetalae</taxon>
        <taxon>asterids</taxon>
        <taxon>lamiids</taxon>
        <taxon>Boraginales</taxon>
        <taxon>Boraginaceae</taxon>
        <taxon>Boraginoideae</taxon>
        <taxon>Lithospermeae</taxon>
        <taxon>Lithospermum</taxon>
    </lineage>
</organism>
<keyword evidence="3" id="KW-1185">Reference proteome</keyword>
<dbReference type="InterPro" id="IPR036397">
    <property type="entry name" value="RNaseH_sf"/>
</dbReference>
<name>A0AAV3RI21_LITER</name>